<feature type="domain" description="ABC1 atypical kinase-like" evidence="2">
    <location>
        <begin position="50"/>
        <end position="136"/>
    </location>
</feature>
<evidence type="ECO:0000259" key="2">
    <source>
        <dbReference type="Pfam" id="PF03109"/>
    </source>
</evidence>
<dbReference type="Pfam" id="PF03109">
    <property type="entry name" value="ABC1"/>
    <property type="match status" value="1"/>
</dbReference>
<feature type="non-terminal residue" evidence="3">
    <location>
        <position position="1"/>
    </location>
</feature>
<keyword evidence="1" id="KW-0472">Membrane</keyword>
<evidence type="ECO:0000313" key="4">
    <source>
        <dbReference type="Proteomes" id="UP000323506"/>
    </source>
</evidence>
<protein>
    <recommendedName>
        <fullName evidence="2">ABC1 atypical kinase-like domain-containing protein</fullName>
    </recommendedName>
</protein>
<sequence>NRNEAFLLKSNTAVVEDFFVHLALLFSFLFLHITAWRILSHPLNCHSEHEEEFGRSMGEIFENFDVNPLGSASIAQVDQERLRGDKNDVVVKVQHPGIQDLMMTDIRNLQAFVLYMQKADIKFDLFSIAKEMEKQVSVFTLLFLAKHICPSFM</sequence>
<keyword evidence="4" id="KW-1185">Reference proteome</keyword>
<dbReference type="PANTHER" id="PTHR43173:SF12">
    <property type="entry name" value="PROTEIN KINASE SUPERFAMILY PROTEIN"/>
    <property type="match status" value="1"/>
</dbReference>
<accession>A0A5D2EP54</accession>
<dbReference type="Proteomes" id="UP000323506">
    <property type="component" value="Chromosome A11"/>
</dbReference>
<organism evidence="3 4">
    <name type="scientific">Gossypium darwinii</name>
    <name type="common">Darwin's cotton</name>
    <name type="synonym">Gossypium barbadense var. darwinii</name>
    <dbReference type="NCBI Taxonomy" id="34276"/>
    <lineage>
        <taxon>Eukaryota</taxon>
        <taxon>Viridiplantae</taxon>
        <taxon>Streptophyta</taxon>
        <taxon>Embryophyta</taxon>
        <taxon>Tracheophyta</taxon>
        <taxon>Spermatophyta</taxon>
        <taxon>Magnoliopsida</taxon>
        <taxon>eudicotyledons</taxon>
        <taxon>Gunneridae</taxon>
        <taxon>Pentapetalae</taxon>
        <taxon>rosids</taxon>
        <taxon>malvids</taxon>
        <taxon>Malvales</taxon>
        <taxon>Malvaceae</taxon>
        <taxon>Malvoideae</taxon>
        <taxon>Gossypium</taxon>
    </lineage>
</organism>
<dbReference type="PANTHER" id="PTHR43173">
    <property type="entry name" value="ABC1 FAMILY PROTEIN"/>
    <property type="match status" value="1"/>
</dbReference>
<proteinExistence type="predicted"/>
<name>A0A5D2EP54_GOSDA</name>
<keyword evidence="1" id="KW-1133">Transmembrane helix</keyword>
<feature type="transmembrane region" description="Helical" evidence="1">
    <location>
        <begin position="18"/>
        <end position="39"/>
    </location>
</feature>
<evidence type="ECO:0000313" key="3">
    <source>
        <dbReference type="EMBL" id="TYG95240.1"/>
    </source>
</evidence>
<dbReference type="AlphaFoldDB" id="A0A5D2EP54"/>
<gene>
    <name evidence="3" type="ORF">ES288_A11G252300v1</name>
</gene>
<dbReference type="InterPro" id="IPR051130">
    <property type="entry name" value="Mito_struct-func_regulator"/>
</dbReference>
<evidence type="ECO:0000256" key="1">
    <source>
        <dbReference type="SAM" id="Phobius"/>
    </source>
</evidence>
<dbReference type="InterPro" id="IPR004147">
    <property type="entry name" value="ABC1_dom"/>
</dbReference>
<reference evidence="3 4" key="1">
    <citation type="submission" date="2019-06" db="EMBL/GenBank/DDBJ databases">
        <title>WGS assembly of Gossypium darwinii.</title>
        <authorList>
            <person name="Chen Z.J."/>
            <person name="Sreedasyam A."/>
            <person name="Ando A."/>
            <person name="Song Q."/>
            <person name="De L."/>
            <person name="Hulse-Kemp A."/>
            <person name="Ding M."/>
            <person name="Ye W."/>
            <person name="Kirkbride R."/>
            <person name="Jenkins J."/>
            <person name="Plott C."/>
            <person name="Lovell J."/>
            <person name="Lin Y.-M."/>
            <person name="Vaughn R."/>
            <person name="Liu B."/>
            <person name="Li W."/>
            <person name="Simpson S."/>
            <person name="Scheffler B."/>
            <person name="Saski C."/>
            <person name="Grover C."/>
            <person name="Hu G."/>
            <person name="Conover J."/>
            <person name="Carlson J."/>
            <person name="Shu S."/>
            <person name="Boston L."/>
            <person name="Williams M."/>
            <person name="Peterson D."/>
            <person name="Mcgee K."/>
            <person name="Jones D."/>
            <person name="Wendel J."/>
            <person name="Stelly D."/>
            <person name="Grimwood J."/>
            <person name="Schmutz J."/>
        </authorList>
    </citation>
    <scope>NUCLEOTIDE SEQUENCE [LARGE SCALE GENOMIC DNA]</scope>
    <source>
        <strain evidence="3">1808015.09</strain>
    </source>
</reference>
<keyword evidence="1" id="KW-0812">Transmembrane</keyword>
<dbReference type="EMBL" id="CM017698">
    <property type="protein sequence ID" value="TYG95240.1"/>
    <property type="molecule type" value="Genomic_DNA"/>
</dbReference>